<feature type="region of interest" description="Disordered" evidence="11">
    <location>
        <begin position="239"/>
        <end position="261"/>
    </location>
</feature>
<evidence type="ECO:0000256" key="12">
    <source>
        <dbReference type="SAM" id="Phobius"/>
    </source>
</evidence>
<keyword evidence="5" id="KW-0677">Repeat</keyword>
<organism evidence="14 15">
    <name type="scientific">Phakopsora pachyrhizi</name>
    <name type="common">Asian soybean rust disease fungus</name>
    <dbReference type="NCBI Taxonomy" id="170000"/>
    <lineage>
        <taxon>Eukaryota</taxon>
        <taxon>Fungi</taxon>
        <taxon>Dikarya</taxon>
        <taxon>Basidiomycota</taxon>
        <taxon>Pucciniomycotina</taxon>
        <taxon>Pucciniomycetes</taxon>
        <taxon>Pucciniales</taxon>
        <taxon>Phakopsoraceae</taxon>
        <taxon>Phakopsora</taxon>
    </lineage>
</organism>
<evidence type="ECO:0000313" key="15">
    <source>
        <dbReference type="Proteomes" id="UP001153365"/>
    </source>
</evidence>
<accession>A0AAV0BET2</accession>
<feature type="transmembrane region" description="Helical" evidence="12">
    <location>
        <begin position="208"/>
        <end position="226"/>
    </location>
</feature>
<dbReference type="PROSITE" id="PS52044">
    <property type="entry name" value="VLRF1"/>
    <property type="match status" value="1"/>
</dbReference>
<evidence type="ECO:0000256" key="5">
    <source>
        <dbReference type="ARBA" id="ARBA00022737"/>
    </source>
</evidence>
<evidence type="ECO:0000256" key="1">
    <source>
        <dbReference type="ARBA" id="ARBA00004496"/>
    </source>
</evidence>
<dbReference type="EMBL" id="CALTRL010005692">
    <property type="protein sequence ID" value="CAH7684906.1"/>
    <property type="molecule type" value="Genomic_DNA"/>
</dbReference>
<evidence type="ECO:0000256" key="10">
    <source>
        <dbReference type="PROSITE-ProRule" id="PRU01389"/>
    </source>
</evidence>
<feature type="region of interest" description="Disordered" evidence="11">
    <location>
        <begin position="96"/>
        <end position="121"/>
    </location>
</feature>
<dbReference type="PANTHER" id="PTHR16036">
    <property type="entry name" value="ANKYRIN REPEAT AND ZINC FINGER DOMAIN-CONTAINING PROTEIN 1"/>
    <property type="match status" value="1"/>
</dbReference>
<dbReference type="GO" id="GO:0016787">
    <property type="term" value="F:hydrolase activity"/>
    <property type="evidence" value="ECO:0007669"/>
    <property type="project" value="UniProtKB-KW"/>
</dbReference>
<evidence type="ECO:0000256" key="6">
    <source>
        <dbReference type="ARBA" id="ARBA00022759"/>
    </source>
</evidence>
<dbReference type="InterPro" id="IPR041175">
    <property type="entry name" value="VLRF1/Vms1"/>
</dbReference>
<keyword evidence="15" id="KW-1185">Reference proteome</keyword>
<keyword evidence="12" id="KW-0472">Membrane</keyword>
<gene>
    <name evidence="14" type="ORF">PPACK8108_LOCUS19346</name>
</gene>
<evidence type="ECO:0000256" key="2">
    <source>
        <dbReference type="ARBA" id="ARBA00009262"/>
    </source>
</evidence>
<keyword evidence="12" id="KW-1133">Transmembrane helix</keyword>
<keyword evidence="8" id="KW-0040">ANK repeat</keyword>
<evidence type="ECO:0000313" key="14">
    <source>
        <dbReference type="EMBL" id="CAH7684906.1"/>
    </source>
</evidence>
<dbReference type="Proteomes" id="UP001153365">
    <property type="component" value="Unassembled WGS sequence"/>
</dbReference>
<feature type="compositionally biased region" description="Acidic residues" evidence="11">
    <location>
        <begin position="100"/>
        <end position="120"/>
    </location>
</feature>
<reference evidence="14" key="1">
    <citation type="submission" date="2022-06" db="EMBL/GenBank/DDBJ databases">
        <authorList>
            <consortium name="SYNGENTA / RWTH Aachen University"/>
        </authorList>
    </citation>
    <scope>NUCLEOTIDE SEQUENCE</scope>
</reference>
<dbReference type="PANTHER" id="PTHR16036:SF2">
    <property type="entry name" value="TRNA ENDONUCLEASE ANKZF1"/>
    <property type="match status" value="1"/>
</dbReference>
<comment type="similarity">
    <text evidence="2 10">Belongs to the ANKZF1/VMS1 family.</text>
</comment>
<keyword evidence="3 10" id="KW-0963">Cytoplasm</keyword>
<dbReference type="Pfam" id="PF18826">
    <property type="entry name" value="bVLRF1"/>
    <property type="match status" value="1"/>
</dbReference>
<keyword evidence="12" id="KW-0812">Transmembrane</keyword>
<keyword evidence="7 10" id="KW-0378">Hydrolase</keyword>
<evidence type="ECO:0000256" key="4">
    <source>
        <dbReference type="ARBA" id="ARBA00022722"/>
    </source>
</evidence>
<evidence type="ECO:0000256" key="3">
    <source>
        <dbReference type="ARBA" id="ARBA00022490"/>
    </source>
</evidence>
<feature type="domain" description="VLRF1" evidence="13">
    <location>
        <begin position="204"/>
        <end position="298"/>
    </location>
</feature>
<protein>
    <recommendedName>
        <fullName evidence="13">VLRF1 domain-containing protein</fullName>
    </recommendedName>
</protein>
<dbReference type="GO" id="GO:0005737">
    <property type="term" value="C:cytoplasm"/>
    <property type="evidence" value="ECO:0007669"/>
    <property type="project" value="UniProtKB-SubCell"/>
</dbReference>
<dbReference type="GO" id="GO:0004519">
    <property type="term" value="F:endonuclease activity"/>
    <property type="evidence" value="ECO:0007669"/>
    <property type="project" value="UniProtKB-KW"/>
</dbReference>
<comment type="subcellular location">
    <subcellularLocation>
        <location evidence="1">Cytoplasm</location>
    </subcellularLocation>
</comment>
<dbReference type="AlphaFoldDB" id="A0AAV0BET2"/>
<evidence type="ECO:0000256" key="9">
    <source>
        <dbReference type="ARBA" id="ARBA00023054"/>
    </source>
</evidence>
<dbReference type="GO" id="GO:0036503">
    <property type="term" value="P:ERAD pathway"/>
    <property type="evidence" value="ECO:0007669"/>
    <property type="project" value="TreeGrafter"/>
</dbReference>
<keyword evidence="4 10" id="KW-0540">Nuclease</keyword>
<keyword evidence="9" id="KW-0175">Coiled coil</keyword>
<evidence type="ECO:0000256" key="8">
    <source>
        <dbReference type="ARBA" id="ARBA00023043"/>
    </source>
</evidence>
<comment type="caution">
    <text evidence="14">The sequence shown here is derived from an EMBL/GenBank/DDBJ whole genome shotgun (WGS) entry which is preliminary data.</text>
</comment>
<keyword evidence="6 10" id="KW-0255">Endonuclease</keyword>
<name>A0AAV0BET2_PHAPC</name>
<evidence type="ECO:0000256" key="11">
    <source>
        <dbReference type="SAM" id="MobiDB-lite"/>
    </source>
</evidence>
<evidence type="ECO:0000259" key="13">
    <source>
        <dbReference type="PROSITE" id="PS52044"/>
    </source>
</evidence>
<feature type="compositionally biased region" description="Basic and acidic residues" evidence="11">
    <location>
        <begin position="1"/>
        <end position="12"/>
    </location>
</feature>
<evidence type="ECO:0000256" key="7">
    <source>
        <dbReference type="ARBA" id="ARBA00022801"/>
    </source>
</evidence>
<sequence>MDDLQIGERQEIESNQTLRQGEEVKVEGKRLRVEAKKKLEIIQELRSKEDYHAEPVRIHFKSDWHRMNLKLKTMKIPLIDREEKFQRMIENLSDLISGSNDDDNDYEGEGENVEDDDEKDQVDKKAREFLDEVYKDPRGCINQFGVYRILFPKSFNFQKAEISGKDSRIELHNKYLRELKSLQGAALNDEEEEEEERREFLATRLKTWVIMIIGGGHFAGMVVLVLPKLKRVTFHFHTTRRKEGRSQSTHNTGGKGVAKSAGANLRRYNKQALEKDIPGLLETLNLSRNDPRTRSLPF</sequence>
<feature type="active site" evidence="10">
    <location>
        <position position="247"/>
    </location>
</feature>
<feature type="region of interest" description="Disordered" evidence="11">
    <location>
        <begin position="1"/>
        <end position="23"/>
    </location>
</feature>
<comment type="domain">
    <text evidence="10">The VLRF1 domain mediates binding to the 60S ribosomal subunit.</text>
</comment>
<proteinExistence type="inferred from homology"/>
<dbReference type="InterPro" id="IPR047139">
    <property type="entry name" value="ANKZ1/VMS1"/>
</dbReference>